<feature type="region of interest" description="Disordered" evidence="8">
    <location>
        <begin position="315"/>
        <end position="341"/>
    </location>
</feature>
<dbReference type="PANTHER" id="PTHR10889:SF1">
    <property type="entry name" value="DEOXYRIBOSE-PHOSPHATE ALDOLASE"/>
    <property type="match status" value="1"/>
</dbReference>
<dbReference type="InterPro" id="IPR002915">
    <property type="entry name" value="DeoC/FbaB/LacD_aldolase"/>
</dbReference>
<comment type="catalytic activity">
    <reaction evidence="7">
        <text>2-deoxy-D-ribose 5-phosphate = D-glyceraldehyde 3-phosphate + acetaldehyde</text>
        <dbReference type="Rhea" id="RHEA:12821"/>
        <dbReference type="ChEBI" id="CHEBI:15343"/>
        <dbReference type="ChEBI" id="CHEBI:59776"/>
        <dbReference type="ChEBI" id="CHEBI:62877"/>
        <dbReference type="EC" id="4.1.2.4"/>
    </reaction>
</comment>
<dbReference type="EMBL" id="NAJL01000049">
    <property type="protein sequence ID" value="TKA23969.1"/>
    <property type="molecule type" value="Genomic_DNA"/>
</dbReference>
<dbReference type="GO" id="GO:0046386">
    <property type="term" value="P:deoxyribose phosphate catabolic process"/>
    <property type="evidence" value="ECO:0007669"/>
    <property type="project" value="UniProtKB-UniPathway"/>
</dbReference>
<name>A0A4V6WJN9_9PEZI</name>
<feature type="compositionally biased region" description="Polar residues" evidence="8">
    <location>
        <begin position="16"/>
        <end position="26"/>
    </location>
</feature>
<comment type="caution">
    <text evidence="9">The sequence shown here is derived from an EMBL/GenBank/DDBJ whole genome shotgun (WGS) entry which is preliminary data.</text>
</comment>
<protein>
    <recommendedName>
        <fullName evidence="2">deoxyribose-phosphate aldolase</fullName>
        <ecNumber evidence="2">4.1.2.4</ecNumber>
    </recommendedName>
    <alternativeName>
        <fullName evidence="6">2-deoxy-D-ribose 5-phosphate aldolase</fullName>
    </alternativeName>
</protein>
<proteinExistence type="inferred from homology"/>
<dbReference type="Pfam" id="PF01791">
    <property type="entry name" value="DeoC"/>
    <property type="match status" value="1"/>
</dbReference>
<evidence type="ECO:0000256" key="7">
    <source>
        <dbReference type="ARBA" id="ARBA00048791"/>
    </source>
</evidence>
<keyword evidence="10" id="KW-1185">Reference proteome</keyword>
<accession>A0A4V6WJN9</accession>
<dbReference type="CDD" id="cd00959">
    <property type="entry name" value="DeoC"/>
    <property type="match status" value="1"/>
</dbReference>
<evidence type="ECO:0000256" key="1">
    <source>
        <dbReference type="ARBA" id="ARBA00010936"/>
    </source>
</evidence>
<dbReference type="FunFam" id="3.20.20.70:FF:000044">
    <property type="entry name" value="Deoxyribose-phosphate aldolase"/>
    <property type="match status" value="1"/>
</dbReference>
<evidence type="ECO:0000313" key="10">
    <source>
        <dbReference type="Proteomes" id="UP000308549"/>
    </source>
</evidence>
<evidence type="ECO:0000256" key="3">
    <source>
        <dbReference type="ARBA" id="ARBA00022490"/>
    </source>
</evidence>
<dbReference type="SUPFAM" id="SSF51569">
    <property type="entry name" value="Aldolase"/>
    <property type="match status" value="1"/>
</dbReference>
<organism evidence="9 10">
    <name type="scientific">Salinomyces thailandicus</name>
    <dbReference type="NCBI Taxonomy" id="706561"/>
    <lineage>
        <taxon>Eukaryota</taxon>
        <taxon>Fungi</taxon>
        <taxon>Dikarya</taxon>
        <taxon>Ascomycota</taxon>
        <taxon>Pezizomycotina</taxon>
        <taxon>Dothideomycetes</taxon>
        <taxon>Dothideomycetidae</taxon>
        <taxon>Mycosphaerellales</taxon>
        <taxon>Teratosphaeriaceae</taxon>
        <taxon>Salinomyces</taxon>
    </lineage>
</organism>
<dbReference type="OrthoDB" id="70823at2759"/>
<dbReference type="GO" id="GO:0016052">
    <property type="term" value="P:carbohydrate catabolic process"/>
    <property type="evidence" value="ECO:0007669"/>
    <property type="project" value="TreeGrafter"/>
</dbReference>
<feature type="region of interest" description="Disordered" evidence="8">
    <location>
        <begin position="1"/>
        <end position="26"/>
    </location>
</feature>
<dbReference type="Proteomes" id="UP000308549">
    <property type="component" value="Unassembled WGS sequence"/>
</dbReference>
<dbReference type="GO" id="GO:0005737">
    <property type="term" value="C:cytoplasm"/>
    <property type="evidence" value="ECO:0007669"/>
    <property type="project" value="InterPro"/>
</dbReference>
<dbReference type="HAMAP" id="MF_00114">
    <property type="entry name" value="DeoC_type1"/>
    <property type="match status" value="1"/>
</dbReference>
<keyword evidence="4" id="KW-0456">Lyase</keyword>
<reference evidence="9 10" key="1">
    <citation type="submission" date="2017-03" db="EMBL/GenBank/DDBJ databases">
        <title>Genomes of endolithic fungi from Antarctica.</title>
        <authorList>
            <person name="Coleine C."/>
            <person name="Masonjones S."/>
            <person name="Stajich J.E."/>
        </authorList>
    </citation>
    <scope>NUCLEOTIDE SEQUENCE [LARGE SCALE GENOMIC DNA]</scope>
    <source>
        <strain evidence="9 10">CCFEE 6315</strain>
    </source>
</reference>
<dbReference type="AlphaFoldDB" id="A0A4V6WJN9"/>
<dbReference type="GO" id="GO:0004139">
    <property type="term" value="F:deoxyribose-phosphate aldolase activity"/>
    <property type="evidence" value="ECO:0007669"/>
    <property type="project" value="UniProtKB-EC"/>
</dbReference>
<dbReference type="GO" id="GO:0009264">
    <property type="term" value="P:deoxyribonucleotide catabolic process"/>
    <property type="evidence" value="ECO:0007669"/>
    <property type="project" value="InterPro"/>
</dbReference>
<sequence>MDSRLGGLADPRSAAPAQSSDRSQLANDDEKYAWLFNSLPASNEARAAEGRMTVRYTNDEWARFFAEVEREIEVSHEPLPYPDAGSPAFAKTIDHTLLKLDSRPADFDALCAEARKDGFATVCVRPSFVSQCVADLKGSGVKVASVIGFHEGTYDLYHKINETKRSLDDGATELDIVLNYPDLQTHDYAKIYKELASLRLQAPHPVLLKLILETSQLTASQIIAACALAAATNFDFVKTSTGFTGHGATVENVRLMRACCEKLSVAKGEGRLMQVKASGGIRTVEDAVRMLQAGAGRLGTSGGVWIVKEGRERAERSSGAASGQETGAGRPGLTTRLFTDY</sequence>
<evidence type="ECO:0000256" key="2">
    <source>
        <dbReference type="ARBA" id="ARBA00012515"/>
    </source>
</evidence>
<dbReference type="EC" id="4.1.2.4" evidence="2"/>
<dbReference type="InterPro" id="IPR011343">
    <property type="entry name" value="DeoC"/>
</dbReference>
<dbReference type="PANTHER" id="PTHR10889">
    <property type="entry name" value="DEOXYRIBOSE-PHOSPHATE ALDOLASE"/>
    <property type="match status" value="1"/>
</dbReference>
<evidence type="ECO:0000313" key="9">
    <source>
        <dbReference type="EMBL" id="TKA23969.1"/>
    </source>
</evidence>
<dbReference type="Gene3D" id="3.20.20.70">
    <property type="entry name" value="Aldolase class I"/>
    <property type="match status" value="1"/>
</dbReference>
<comment type="similarity">
    <text evidence="1">Belongs to the DeoC/FbaB aldolase family. DeoC type 1 subfamily.</text>
</comment>
<dbReference type="UniPathway" id="UPA00002">
    <property type="reaction ID" value="UER00468"/>
</dbReference>
<dbReference type="InterPro" id="IPR013785">
    <property type="entry name" value="Aldolase_TIM"/>
</dbReference>
<keyword evidence="5" id="KW-0704">Schiff base</keyword>
<evidence type="ECO:0000256" key="8">
    <source>
        <dbReference type="SAM" id="MobiDB-lite"/>
    </source>
</evidence>
<dbReference type="SMART" id="SM01133">
    <property type="entry name" value="DeoC"/>
    <property type="match status" value="1"/>
</dbReference>
<dbReference type="InterPro" id="IPR028581">
    <property type="entry name" value="DeoC_typeI"/>
</dbReference>
<evidence type="ECO:0000256" key="5">
    <source>
        <dbReference type="ARBA" id="ARBA00023270"/>
    </source>
</evidence>
<evidence type="ECO:0000256" key="6">
    <source>
        <dbReference type="ARBA" id="ARBA00032755"/>
    </source>
</evidence>
<gene>
    <name evidence="9" type="ORF">B0A50_06475</name>
</gene>
<keyword evidence="3" id="KW-0963">Cytoplasm</keyword>
<evidence type="ECO:0000256" key="4">
    <source>
        <dbReference type="ARBA" id="ARBA00023239"/>
    </source>
</evidence>
<dbReference type="NCBIfam" id="TIGR00126">
    <property type="entry name" value="deoC"/>
    <property type="match status" value="1"/>
</dbReference>